<sequence length="166" mass="18267">MICYSLIDGSKSTCNPFNSLVSGDTCQSDMQCHGQLECSNSICKLPNNTMCQSQSECAFQEYCMDGRCYDKQPEGSVCTHGIMCQLGTVCSPISPPNPVVLQVSFCVAVFSKTEGQSCRPSYYSLDGYLPAIDCNIPLVCLHGSCQHPPPRNRPCMIDSDCENYQW</sequence>
<name>F4QEC4_CACFS</name>
<protein>
    <recommendedName>
        <fullName evidence="3">EB domain-containing protein</fullName>
    </recommendedName>
</protein>
<dbReference type="GeneID" id="14865922"/>
<dbReference type="InterPro" id="IPR052326">
    <property type="entry name" value="Diff-Dev_Assoc_Protein"/>
</dbReference>
<dbReference type="OrthoDB" id="22946at2759"/>
<gene>
    <name evidence="1" type="ORF">DFA_11834</name>
</gene>
<proteinExistence type="predicted"/>
<dbReference type="Proteomes" id="UP000007797">
    <property type="component" value="Unassembled WGS sequence"/>
</dbReference>
<dbReference type="PANTHER" id="PTHR33459:SF7">
    <property type="entry name" value="DD-GDCA PROTEIN"/>
    <property type="match status" value="1"/>
</dbReference>
<evidence type="ECO:0000313" key="2">
    <source>
        <dbReference type="Proteomes" id="UP000007797"/>
    </source>
</evidence>
<dbReference type="PANTHER" id="PTHR33459">
    <property type="entry name" value="DD-GDCA PROTEIN"/>
    <property type="match status" value="1"/>
</dbReference>
<evidence type="ECO:0008006" key="3">
    <source>
        <dbReference type="Google" id="ProtNLM"/>
    </source>
</evidence>
<organism evidence="1 2">
    <name type="scientific">Cavenderia fasciculata</name>
    <name type="common">Slime mold</name>
    <name type="synonym">Dictyostelium fasciculatum</name>
    <dbReference type="NCBI Taxonomy" id="261658"/>
    <lineage>
        <taxon>Eukaryota</taxon>
        <taxon>Amoebozoa</taxon>
        <taxon>Evosea</taxon>
        <taxon>Eumycetozoa</taxon>
        <taxon>Dictyostelia</taxon>
        <taxon>Acytosteliales</taxon>
        <taxon>Cavenderiaceae</taxon>
        <taxon>Cavenderia</taxon>
    </lineage>
</organism>
<accession>F4QEC4</accession>
<dbReference type="EMBL" id="GL883029">
    <property type="protein sequence ID" value="EGG14071.1"/>
    <property type="molecule type" value="Genomic_DNA"/>
</dbReference>
<dbReference type="KEGG" id="dfa:DFA_11834"/>
<dbReference type="AlphaFoldDB" id="F4QEC4"/>
<evidence type="ECO:0000313" key="1">
    <source>
        <dbReference type="EMBL" id="EGG14071.1"/>
    </source>
</evidence>
<dbReference type="RefSeq" id="XP_004350779.1">
    <property type="nucleotide sequence ID" value="XM_004350728.1"/>
</dbReference>
<keyword evidence="2" id="KW-1185">Reference proteome</keyword>
<reference evidence="2" key="1">
    <citation type="journal article" date="2011" name="Genome Res.">
        <title>Phylogeny-wide analysis of social amoeba genomes highlights ancient origins for complex intercellular communication.</title>
        <authorList>
            <person name="Heidel A.J."/>
            <person name="Lawal H.M."/>
            <person name="Felder M."/>
            <person name="Schilde C."/>
            <person name="Helps N.R."/>
            <person name="Tunggal B."/>
            <person name="Rivero F."/>
            <person name="John U."/>
            <person name="Schleicher M."/>
            <person name="Eichinger L."/>
            <person name="Platzer M."/>
            <person name="Noegel A.A."/>
            <person name="Schaap P."/>
            <person name="Gloeckner G."/>
        </authorList>
    </citation>
    <scope>NUCLEOTIDE SEQUENCE [LARGE SCALE GENOMIC DNA]</scope>
    <source>
        <strain evidence="2">SH3</strain>
    </source>
</reference>